<dbReference type="SUPFAM" id="SSF48371">
    <property type="entry name" value="ARM repeat"/>
    <property type="match status" value="1"/>
</dbReference>
<reference evidence="1" key="2">
    <citation type="submission" date="2020-09" db="EMBL/GenBank/DDBJ databases">
        <authorList>
            <person name="Sun Q."/>
            <person name="Ohkuma M."/>
        </authorList>
    </citation>
    <scope>NUCLEOTIDE SEQUENCE</scope>
    <source>
        <strain evidence="1">JCM 19596</strain>
    </source>
</reference>
<keyword evidence="2" id="KW-1185">Reference proteome</keyword>
<protein>
    <recommendedName>
        <fullName evidence="3">HEAT repeat domain-containing protein</fullName>
    </recommendedName>
</protein>
<proteinExistence type="predicted"/>
<reference evidence="1" key="1">
    <citation type="journal article" date="2014" name="Int. J. Syst. Evol. Microbiol.">
        <title>Complete genome sequence of Corynebacterium casei LMG S-19264T (=DSM 44701T), isolated from a smear-ripened cheese.</title>
        <authorList>
            <consortium name="US DOE Joint Genome Institute (JGI-PGF)"/>
            <person name="Walter F."/>
            <person name="Albersmeier A."/>
            <person name="Kalinowski J."/>
            <person name="Ruckert C."/>
        </authorList>
    </citation>
    <scope>NUCLEOTIDE SEQUENCE</scope>
    <source>
        <strain evidence="1">JCM 19596</strain>
    </source>
</reference>
<dbReference type="InterPro" id="IPR016024">
    <property type="entry name" value="ARM-type_fold"/>
</dbReference>
<dbReference type="InterPro" id="IPR011989">
    <property type="entry name" value="ARM-like"/>
</dbReference>
<dbReference type="Gene3D" id="1.25.10.10">
    <property type="entry name" value="Leucine-rich Repeat Variant"/>
    <property type="match status" value="2"/>
</dbReference>
<organism evidence="1 2">
    <name type="scientific">Halocalculus aciditolerans</name>
    <dbReference type="NCBI Taxonomy" id="1383812"/>
    <lineage>
        <taxon>Archaea</taxon>
        <taxon>Methanobacteriati</taxon>
        <taxon>Methanobacteriota</taxon>
        <taxon>Stenosarchaea group</taxon>
        <taxon>Halobacteria</taxon>
        <taxon>Halobacteriales</taxon>
        <taxon>Halobacteriaceae</taxon>
        <taxon>Halocalculus</taxon>
    </lineage>
</organism>
<evidence type="ECO:0000313" key="2">
    <source>
        <dbReference type="Proteomes" id="UP000607197"/>
    </source>
</evidence>
<gene>
    <name evidence="1" type="ORF">GCM10009039_23770</name>
</gene>
<dbReference type="RefSeq" id="WP_188979222.1">
    <property type="nucleotide sequence ID" value="NZ_BMPG01000003.1"/>
</dbReference>
<sequence>MSDAPSISRVLDRVAEGATAEAVAGLSAYESADVEARRDAVQALSRAAEDDAGAVAPLVDALTAFLTDDERSVRLTTAKTLVAVAEADPEAVEDAVPALAARLADEGEFYYVRARAAEALGYVALAAPEAVSPGVLADFRVGLEFDEREVREQLAKALEHVALGDPERLRHRVSSLAAHLDDGADRVRYHLCSAFVVVGCASPDALADARGALVERLDDERAHVRGRAAEALGVLARDAGESVPRERLKALGDADGEFLAERAAFALNADAGGAGEAGGVGTVAGVRETTAAAVEAMTAPDDEHACQHCGLALPERGPPVCPRCGAPNGPV</sequence>
<dbReference type="AlphaFoldDB" id="A0A830FKF9"/>
<evidence type="ECO:0008006" key="3">
    <source>
        <dbReference type="Google" id="ProtNLM"/>
    </source>
</evidence>
<evidence type="ECO:0000313" key="1">
    <source>
        <dbReference type="EMBL" id="GGL65049.1"/>
    </source>
</evidence>
<accession>A0A830FKF9</accession>
<dbReference type="OrthoDB" id="169052at2157"/>
<name>A0A830FKF9_9EURY</name>
<dbReference type="Proteomes" id="UP000607197">
    <property type="component" value="Unassembled WGS sequence"/>
</dbReference>
<comment type="caution">
    <text evidence="1">The sequence shown here is derived from an EMBL/GenBank/DDBJ whole genome shotgun (WGS) entry which is preliminary data.</text>
</comment>
<dbReference type="EMBL" id="BMPG01000003">
    <property type="protein sequence ID" value="GGL65049.1"/>
    <property type="molecule type" value="Genomic_DNA"/>
</dbReference>